<evidence type="ECO:0000256" key="1">
    <source>
        <dbReference type="SAM" id="Phobius"/>
    </source>
</evidence>
<keyword evidence="1" id="KW-0812">Transmembrane</keyword>
<dbReference type="Pfam" id="PF07670">
    <property type="entry name" value="Gate"/>
    <property type="match status" value="1"/>
</dbReference>
<proteinExistence type="predicted"/>
<name>L9WNF1_9EURY</name>
<reference evidence="3 4" key="1">
    <citation type="journal article" date="2014" name="PLoS Genet.">
        <title>Phylogenetically driven sequencing of extremely halophilic archaea reveals strategies for static and dynamic osmo-response.</title>
        <authorList>
            <person name="Becker E.A."/>
            <person name="Seitzer P.M."/>
            <person name="Tritt A."/>
            <person name="Larsen D."/>
            <person name="Krusor M."/>
            <person name="Yao A.I."/>
            <person name="Wu D."/>
            <person name="Madern D."/>
            <person name="Eisen J.A."/>
            <person name="Darling A.E."/>
            <person name="Facciotti M.T."/>
        </authorList>
    </citation>
    <scope>NUCLEOTIDE SEQUENCE [LARGE SCALE GENOMIC DNA]</scope>
    <source>
        <strain evidence="3 4">JCM 12255</strain>
    </source>
</reference>
<evidence type="ECO:0000259" key="2">
    <source>
        <dbReference type="Pfam" id="PF07670"/>
    </source>
</evidence>
<comment type="caution">
    <text evidence="3">The sequence shown here is derived from an EMBL/GenBank/DDBJ whole genome shotgun (WGS) entry which is preliminary data.</text>
</comment>
<dbReference type="InterPro" id="IPR011642">
    <property type="entry name" value="Gate_dom"/>
</dbReference>
<evidence type="ECO:0000313" key="4">
    <source>
        <dbReference type="Proteomes" id="UP000011602"/>
    </source>
</evidence>
<dbReference type="eggNOG" id="arCOG10370">
    <property type="taxonomic scope" value="Archaea"/>
</dbReference>
<feature type="transmembrane region" description="Helical" evidence="1">
    <location>
        <begin position="362"/>
        <end position="382"/>
    </location>
</feature>
<dbReference type="Proteomes" id="UP000011602">
    <property type="component" value="Unassembled WGS sequence"/>
</dbReference>
<dbReference type="PATRIC" id="fig|1227499.3.peg.3727"/>
<feature type="transmembrane region" description="Helical" evidence="1">
    <location>
        <begin position="283"/>
        <end position="303"/>
    </location>
</feature>
<keyword evidence="1" id="KW-1133">Transmembrane helix</keyword>
<gene>
    <name evidence="3" type="ORF">C493_18091</name>
</gene>
<sequence>MIGVFMTHGTICRIMFGSESWEDDDHISGESVSPEKKSIDEVDFVDKEVRPTLKFIVAFLVGGFVFLLPVQWEGQTTIPLDVMMTLIQDWSMTAVNLFAFGIIAGGGILTTISELHYRDVITVSDRTEKLLQLDYWQTSIAFWVLRVVAIFIAAGMLLEVGPGWMLAEPVTNTAWGALVVTVALVIPLGAIFVNLLAELGGLQFVGTLAQPLMRPAFNLPGRSALDGAASWLGSFSIGYYLTRNVFDRGGYNKREVFVICTCFATANLGTVGAVAAVLDILHLFPVIVLLYVIATVVVAAILVRIPPLSTIPQEYIAEPDPEPQFTGTVGDYLRFAFNEGVRTAKEGDSIVRSAVIGFVDGVKLAGMIVGTVLAVATLVLVIEEQSAFFEYIAMPFVPLMTILGIPDPELAAIGIILGGAEYFIGAAYVVEASLLTKVFVVVVTSGQAIFIAASAPMMVDMFDDVPMRFRDLLLLLVMRTALLVPVAAVLVHGAAALGLL</sequence>
<feature type="transmembrane region" description="Helical" evidence="1">
    <location>
        <begin position="92"/>
        <end position="112"/>
    </location>
</feature>
<feature type="domain" description="Nucleoside transporter/FeoB GTPase Gate" evidence="2">
    <location>
        <begin position="180"/>
        <end position="278"/>
    </location>
</feature>
<feature type="transmembrane region" description="Helical" evidence="1">
    <location>
        <begin position="133"/>
        <end position="154"/>
    </location>
</feature>
<dbReference type="AlphaFoldDB" id="L9WNF1"/>
<keyword evidence="4" id="KW-1185">Reference proteome</keyword>
<evidence type="ECO:0000313" key="3">
    <source>
        <dbReference type="EMBL" id="ELY50922.1"/>
    </source>
</evidence>
<keyword evidence="1" id="KW-0472">Membrane</keyword>
<feature type="transmembrane region" description="Helical" evidence="1">
    <location>
        <begin position="174"/>
        <end position="197"/>
    </location>
</feature>
<accession>L9WNF1</accession>
<feature type="transmembrane region" description="Helical" evidence="1">
    <location>
        <begin position="256"/>
        <end position="277"/>
    </location>
</feature>
<feature type="transmembrane region" description="Helical" evidence="1">
    <location>
        <begin position="436"/>
        <end position="459"/>
    </location>
</feature>
<dbReference type="STRING" id="1227499.C493_18091"/>
<protein>
    <recommendedName>
        <fullName evidence="2">Nucleoside transporter/FeoB GTPase Gate domain-containing protein</fullName>
    </recommendedName>
</protein>
<feature type="transmembrane region" description="Helical" evidence="1">
    <location>
        <begin position="471"/>
        <end position="495"/>
    </location>
</feature>
<dbReference type="EMBL" id="AOHZ01000084">
    <property type="protein sequence ID" value="ELY50922.1"/>
    <property type="molecule type" value="Genomic_DNA"/>
</dbReference>
<feature type="transmembrane region" description="Helical" evidence="1">
    <location>
        <begin position="410"/>
        <end position="430"/>
    </location>
</feature>
<organism evidence="3 4">
    <name type="scientific">Natronolimnohabitans innermongolicus JCM 12255</name>
    <dbReference type="NCBI Taxonomy" id="1227499"/>
    <lineage>
        <taxon>Archaea</taxon>
        <taxon>Methanobacteriati</taxon>
        <taxon>Methanobacteriota</taxon>
        <taxon>Stenosarchaea group</taxon>
        <taxon>Halobacteria</taxon>
        <taxon>Halobacteriales</taxon>
        <taxon>Natrialbaceae</taxon>
        <taxon>Natronolimnohabitans</taxon>
    </lineage>
</organism>
<feature type="transmembrane region" description="Helical" evidence="1">
    <location>
        <begin position="55"/>
        <end position="72"/>
    </location>
</feature>